<comment type="caution">
    <text evidence="1">The sequence shown here is derived from an EMBL/GenBank/DDBJ whole genome shotgun (WGS) entry which is preliminary data.</text>
</comment>
<proteinExistence type="predicted"/>
<dbReference type="RefSeq" id="WP_123359296.1">
    <property type="nucleotide sequence ID" value="NZ_MOBM01000024.1"/>
</dbReference>
<sequence>MEFNDFVAVVSQWCEQGAGAPLDCWIDEANARLARGEDGVRCSIDVLDPYDAADPDRLTALLIQSSAGVACHCEGALALDPDSHCLVLVSWHPAPGEAPVLLQCLENLANQRAAMLSLLQTSLGSLTNASLPRSTLNTWQPGA</sequence>
<dbReference type="AlphaFoldDB" id="A0A423HMS1"/>
<evidence type="ECO:0000313" key="2">
    <source>
        <dbReference type="Proteomes" id="UP000284002"/>
    </source>
</evidence>
<name>A0A423HMS1_9PSED</name>
<dbReference type="EMBL" id="MOBM01000024">
    <property type="protein sequence ID" value="RON14442.1"/>
    <property type="molecule type" value="Genomic_DNA"/>
</dbReference>
<protein>
    <submittedName>
        <fullName evidence="1">Type III secretion protein</fullName>
    </submittedName>
</protein>
<gene>
    <name evidence="1" type="ORF">BK662_17840</name>
</gene>
<evidence type="ECO:0000313" key="1">
    <source>
        <dbReference type="EMBL" id="RON14442.1"/>
    </source>
</evidence>
<dbReference type="Proteomes" id="UP000284002">
    <property type="component" value="Unassembled WGS sequence"/>
</dbReference>
<organism evidence="1 2">
    <name type="scientific">Pseudomonas frederiksbergensis</name>
    <dbReference type="NCBI Taxonomy" id="104087"/>
    <lineage>
        <taxon>Bacteria</taxon>
        <taxon>Pseudomonadati</taxon>
        <taxon>Pseudomonadota</taxon>
        <taxon>Gammaproteobacteria</taxon>
        <taxon>Pseudomonadales</taxon>
        <taxon>Pseudomonadaceae</taxon>
        <taxon>Pseudomonas</taxon>
    </lineage>
</organism>
<accession>A0A423HMS1</accession>
<reference evidence="1 2" key="1">
    <citation type="submission" date="2016-10" db="EMBL/GenBank/DDBJ databases">
        <title>Comparative genome analysis of multiple Pseudomonas spp. focuses on biocontrol and plant growth promoting traits.</title>
        <authorList>
            <person name="Tao X.-Y."/>
            <person name="Taylor C.G."/>
        </authorList>
    </citation>
    <scope>NUCLEOTIDE SEQUENCE [LARGE SCALE GENOMIC DNA]</scope>
    <source>
        <strain evidence="1 2">36C6</strain>
    </source>
</reference>